<evidence type="ECO:0000313" key="3">
    <source>
        <dbReference type="Proteomes" id="UP001066276"/>
    </source>
</evidence>
<comment type="caution">
    <text evidence="2">The sequence shown here is derived from an EMBL/GenBank/DDBJ whole genome shotgun (WGS) entry which is preliminary data.</text>
</comment>
<dbReference type="EMBL" id="JANPWB010000013">
    <property type="protein sequence ID" value="KAJ1110074.1"/>
    <property type="molecule type" value="Genomic_DNA"/>
</dbReference>
<dbReference type="GO" id="GO:0005634">
    <property type="term" value="C:nucleus"/>
    <property type="evidence" value="ECO:0007669"/>
    <property type="project" value="TreeGrafter"/>
</dbReference>
<feature type="region of interest" description="Disordered" evidence="1">
    <location>
        <begin position="1"/>
        <end position="32"/>
    </location>
</feature>
<reference evidence="2" key="1">
    <citation type="journal article" date="2022" name="bioRxiv">
        <title>Sequencing and chromosome-scale assembly of the giantPleurodeles waltlgenome.</title>
        <authorList>
            <person name="Brown T."/>
            <person name="Elewa A."/>
            <person name="Iarovenko S."/>
            <person name="Subramanian E."/>
            <person name="Araus A.J."/>
            <person name="Petzold A."/>
            <person name="Susuki M."/>
            <person name="Suzuki K.-i.T."/>
            <person name="Hayashi T."/>
            <person name="Toyoda A."/>
            <person name="Oliveira C."/>
            <person name="Osipova E."/>
            <person name="Leigh N.D."/>
            <person name="Simon A."/>
            <person name="Yun M.H."/>
        </authorList>
    </citation>
    <scope>NUCLEOTIDE SEQUENCE</scope>
    <source>
        <strain evidence="2">20211129_DDA</strain>
        <tissue evidence="2">Liver</tissue>
    </source>
</reference>
<evidence type="ECO:0000256" key="1">
    <source>
        <dbReference type="SAM" id="MobiDB-lite"/>
    </source>
</evidence>
<sequence>MALAGASRPALPGVRGKKPRTPGSAGVGKNGVRASVDELKKRWYDLRSRTKERVAERLLDMRGTGGGPSTIPPPTPLEERVEETLEPEAVTGFGELVTSEPGPSTGLPQDTPTSHSSQVPMVSQPREETTEQATTSTCTTNIIHSLATPVATVVLELAPAISQSATSVITGPPPLRRRCRMMRAGQQAESGLPSTTPTEAQLLRGQRLQNQQLGRISGVLQRFERNHANSMQQVHAQLEVIGNNTGGLALSMRKLVAGLLTQSEGARRRDRQLLQRLDRMASSIVRLAVNTTGLSRRTVSLQVDMGHFAGDVAWGLGRSPMQ</sequence>
<name>A0AAV7N5W1_PLEWA</name>
<dbReference type="PANTHER" id="PTHR23098:SF22">
    <property type="entry name" value="MYB-LIKE DOMAIN-CONTAINING PROTEIN"/>
    <property type="match status" value="1"/>
</dbReference>
<evidence type="ECO:0008006" key="4">
    <source>
        <dbReference type="Google" id="ProtNLM"/>
    </source>
</evidence>
<organism evidence="2 3">
    <name type="scientific">Pleurodeles waltl</name>
    <name type="common">Iberian ribbed newt</name>
    <dbReference type="NCBI Taxonomy" id="8319"/>
    <lineage>
        <taxon>Eukaryota</taxon>
        <taxon>Metazoa</taxon>
        <taxon>Chordata</taxon>
        <taxon>Craniata</taxon>
        <taxon>Vertebrata</taxon>
        <taxon>Euteleostomi</taxon>
        <taxon>Amphibia</taxon>
        <taxon>Batrachia</taxon>
        <taxon>Caudata</taxon>
        <taxon>Salamandroidea</taxon>
        <taxon>Salamandridae</taxon>
        <taxon>Pleurodelinae</taxon>
        <taxon>Pleurodeles</taxon>
    </lineage>
</organism>
<protein>
    <recommendedName>
        <fullName evidence="4">Nuclear apoptosis-inducing factor 1</fullName>
    </recommendedName>
</protein>
<evidence type="ECO:0000313" key="2">
    <source>
        <dbReference type="EMBL" id="KAJ1110074.1"/>
    </source>
</evidence>
<keyword evidence="3" id="KW-1185">Reference proteome</keyword>
<accession>A0AAV7N5W1</accession>
<feature type="region of interest" description="Disordered" evidence="1">
    <location>
        <begin position="55"/>
        <end position="132"/>
    </location>
</feature>
<proteinExistence type="predicted"/>
<gene>
    <name evidence="2" type="ORF">NDU88_007429</name>
</gene>
<feature type="compositionally biased region" description="Polar residues" evidence="1">
    <location>
        <begin position="106"/>
        <end position="121"/>
    </location>
</feature>
<dbReference type="Proteomes" id="UP001066276">
    <property type="component" value="Chromosome 9"/>
</dbReference>
<dbReference type="PANTHER" id="PTHR23098">
    <property type="entry name" value="AGAP001331-PA-RELATED"/>
    <property type="match status" value="1"/>
</dbReference>
<dbReference type="AlphaFoldDB" id="A0AAV7N5W1"/>